<dbReference type="SUPFAM" id="SSF48371">
    <property type="entry name" value="ARM repeat"/>
    <property type="match status" value="1"/>
</dbReference>
<dbReference type="InterPro" id="IPR016024">
    <property type="entry name" value="ARM-type_fold"/>
</dbReference>
<proteinExistence type="predicted"/>
<organism evidence="1 2">
    <name type="scientific">Aristolochia fimbriata</name>
    <name type="common">White veined hardy Dutchman's pipe vine</name>
    <dbReference type="NCBI Taxonomy" id="158543"/>
    <lineage>
        <taxon>Eukaryota</taxon>
        <taxon>Viridiplantae</taxon>
        <taxon>Streptophyta</taxon>
        <taxon>Embryophyta</taxon>
        <taxon>Tracheophyta</taxon>
        <taxon>Spermatophyta</taxon>
        <taxon>Magnoliopsida</taxon>
        <taxon>Magnoliidae</taxon>
        <taxon>Piperales</taxon>
        <taxon>Aristolochiaceae</taxon>
        <taxon>Aristolochia</taxon>
    </lineage>
</organism>
<dbReference type="Proteomes" id="UP000825729">
    <property type="component" value="Unassembled WGS sequence"/>
</dbReference>
<dbReference type="PANTHER" id="PTHR10292">
    <property type="entry name" value="CLATHRIN HEAVY CHAIN RELATED"/>
    <property type="match status" value="1"/>
</dbReference>
<dbReference type="EMBL" id="JAINDJ010000008">
    <property type="protein sequence ID" value="KAG9439769.1"/>
    <property type="molecule type" value="Genomic_DNA"/>
</dbReference>
<dbReference type="AlphaFoldDB" id="A0AAV7DU07"/>
<comment type="caution">
    <text evidence="1">The sequence shown here is derived from an EMBL/GenBank/DDBJ whole genome shotgun (WGS) entry which is preliminary data.</text>
</comment>
<evidence type="ECO:0000313" key="2">
    <source>
        <dbReference type="Proteomes" id="UP000825729"/>
    </source>
</evidence>
<reference evidence="1 2" key="1">
    <citation type="submission" date="2021-07" db="EMBL/GenBank/DDBJ databases">
        <title>The Aristolochia fimbriata genome: insights into angiosperm evolution, floral development and chemical biosynthesis.</title>
        <authorList>
            <person name="Jiao Y."/>
        </authorList>
    </citation>
    <scope>NUCLEOTIDE SEQUENCE [LARGE SCALE GENOMIC DNA]</scope>
    <source>
        <strain evidence="1">IBCAS-2021</strain>
        <tissue evidence="1">Leaf</tissue>
    </source>
</reference>
<dbReference type="PANTHER" id="PTHR10292:SF1">
    <property type="entry name" value="CLATHRIN HEAVY CHAIN"/>
    <property type="match status" value="1"/>
</dbReference>
<keyword evidence="2" id="KW-1185">Reference proteome</keyword>
<dbReference type="GO" id="GO:0005794">
    <property type="term" value="C:Golgi apparatus"/>
    <property type="evidence" value="ECO:0007669"/>
    <property type="project" value="TreeGrafter"/>
</dbReference>
<dbReference type="GO" id="GO:0006898">
    <property type="term" value="P:receptor-mediated endocytosis"/>
    <property type="evidence" value="ECO:0007669"/>
    <property type="project" value="TreeGrafter"/>
</dbReference>
<sequence length="121" mass="13646">MKAKLPDARPLINICGRFGFVPDLTHYHVNPGNGPLVVVQLLDDECPEDFINLSVLSFQRILLWCNAAKEYPQPLGVDACIRLFEQFKSYEGSYFFLGTYLSSRLDPDIHFKHVEGAAKTG</sequence>
<protein>
    <submittedName>
        <fullName evidence="1">Uncharacterized protein</fullName>
    </submittedName>
</protein>
<dbReference type="GO" id="GO:0032051">
    <property type="term" value="F:clathrin light chain binding"/>
    <property type="evidence" value="ECO:0007669"/>
    <property type="project" value="TreeGrafter"/>
</dbReference>
<dbReference type="GO" id="GO:0009506">
    <property type="term" value="C:plasmodesma"/>
    <property type="evidence" value="ECO:0007669"/>
    <property type="project" value="TreeGrafter"/>
</dbReference>
<name>A0AAV7DU07_ARIFI</name>
<dbReference type="GO" id="GO:0005886">
    <property type="term" value="C:plasma membrane"/>
    <property type="evidence" value="ECO:0007669"/>
    <property type="project" value="TreeGrafter"/>
</dbReference>
<accession>A0AAV7DU07</accession>
<gene>
    <name evidence="1" type="ORF">H6P81_019934</name>
</gene>
<dbReference type="GO" id="GO:0009507">
    <property type="term" value="C:chloroplast"/>
    <property type="evidence" value="ECO:0007669"/>
    <property type="project" value="TreeGrafter"/>
</dbReference>
<evidence type="ECO:0000313" key="1">
    <source>
        <dbReference type="EMBL" id="KAG9439769.1"/>
    </source>
</evidence>
<dbReference type="GO" id="GO:0071439">
    <property type="term" value="C:clathrin complex"/>
    <property type="evidence" value="ECO:0007669"/>
    <property type="project" value="TreeGrafter"/>
</dbReference>